<dbReference type="Proteomes" id="UP000053477">
    <property type="component" value="Unassembled WGS sequence"/>
</dbReference>
<dbReference type="SUPFAM" id="SSF49344">
    <property type="entry name" value="CBD9-like"/>
    <property type="match status" value="1"/>
</dbReference>
<evidence type="ECO:0000259" key="6">
    <source>
        <dbReference type="PROSITE" id="PS00624"/>
    </source>
</evidence>
<feature type="chain" id="PRO_5005201711" evidence="4">
    <location>
        <begin position="20"/>
        <end position="772"/>
    </location>
</feature>
<dbReference type="Pfam" id="PF13450">
    <property type="entry name" value="NAD_binding_8"/>
    <property type="match status" value="1"/>
</dbReference>
<dbReference type="SMART" id="SM00664">
    <property type="entry name" value="DoH"/>
    <property type="match status" value="1"/>
</dbReference>
<evidence type="ECO:0000313" key="7">
    <source>
        <dbReference type="EMBL" id="KLO11658.1"/>
    </source>
</evidence>
<dbReference type="PANTHER" id="PTHR47190">
    <property type="entry name" value="DEHYDROGENASE, PUTATIVE-RELATED"/>
    <property type="match status" value="1"/>
</dbReference>
<dbReference type="SUPFAM" id="SSF51905">
    <property type="entry name" value="FAD/NAD(P)-binding domain"/>
    <property type="match status" value="1"/>
</dbReference>
<dbReference type="InterPro" id="IPR053208">
    <property type="entry name" value="GMC_Oxidoreductase_CD"/>
</dbReference>
<dbReference type="Pfam" id="PF05199">
    <property type="entry name" value="GMC_oxred_C"/>
    <property type="match status" value="1"/>
</dbReference>
<dbReference type="GO" id="GO:0050660">
    <property type="term" value="F:flavin adenine dinucleotide binding"/>
    <property type="evidence" value="ECO:0007669"/>
    <property type="project" value="InterPro"/>
</dbReference>
<dbReference type="InterPro" id="IPR015920">
    <property type="entry name" value="Cellobiose_DH-like_cyt"/>
</dbReference>
<proteinExistence type="inferred from homology"/>
<feature type="region of interest" description="Disordered" evidence="3">
    <location>
        <begin position="200"/>
        <end position="231"/>
    </location>
</feature>
<dbReference type="PROSITE" id="PS00623">
    <property type="entry name" value="GMC_OXRED_1"/>
    <property type="match status" value="1"/>
</dbReference>
<dbReference type="Pfam" id="PF00732">
    <property type="entry name" value="GMC_oxred_N"/>
    <property type="match status" value="1"/>
</dbReference>
<dbReference type="InterPro" id="IPR036188">
    <property type="entry name" value="FAD/NAD-bd_sf"/>
</dbReference>
<evidence type="ECO:0000256" key="3">
    <source>
        <dbReference type="SAM" id="MobiDB-lite"/>
    </source>
</evidence>
<dbReference type="EMBL" id="KQ085995">
    <property type="protein sequence ID" value="KLO11658.1"/>
    <property type="molecule type" value="Genomic_DNA"/>
</dbReference>
<reference evidence="7 8" key="1">
    <citation type="submission" date="2015-04" db="EMBL/GenBank/DDBJ databases">
        <title>Complete genome sequence of Schizopora paradoxa KUC8140, a cosmopolitan wood degrader in East Asia.</title>
        <authorList>
            <consortium name="DOE Joint Genome Institute"/>
            <person name="Min B."/>
            <person name="Park H."/>
            <person name="Jang Y."/>
            <person name="Kim J.-J."/>
            <person name="Kim K.H."/>
            <person name="Pangilinan J."/>
            <person name="Lipzen A."/>
            <person name="Riley R."/>
            <person name="Grigoriev I.V."/>
            <person name="Spatafora J.W."/>
            <person name="Choi I.-G."/>
        </authorList>
    </citation>
    <scope>NUCLEOTIDE SEQUENCE [LARGE SCALE GENOMIC DNA]</scope>
    <source>
        <strain evidence="7 8">KUC8140</strain>
    </source>
</reference>
<dbReference type="Gene3D" id="3.50.50.60">
    <property type="entry name" value="FAD/NAD(P)-binding domain"/>
    <property type="match status" value="1"/>
</dbReference>
<feature type="signal peptide" evidence="4">
    <location>
        <begin position="1"/>
        <end position="19"/>
    </location>
</feature>
<organism evidence="7 8">
    <name type="scientific">Schizopora paradoxa</name>
    <dbReference type="NCBI Taxonomy" id="27342"/>
    <lineage>
        <taxon>Eukaryota</taxon>
        <taxon>Fungi</taxon>
        <taxon>Dikarya</taxon>
        <taxon>Basidiomycota</taxon>
        <taxon>Agaricomycotina</taxon>
        <taxon>Agaricomycetes</taxon>
        <taxon>Hymenochaetales</taxon>
        <taxon>Schizoporaceae</taxon>
        <taxon>Schizopora</taxon>
    </lineage>
</organism>
<evidence type="ECO:0000259" key="5">
    <source>
        <dbReference type="PROSITE" id="PS00623"/>
    </source>
</evidence>
<sequence>MAIFKRVLTLASVLGAALAQGSTAYTDEGIIFQGLQEPTHGVSYGFVLPPTTATGATAQEFIGEIVAPVANQWVGVALGGQMADNLLLVAWPNANEIVFSPRYATGYIQPTPYAGPTITTLKQSFNSTHWSWVYRCQNCTTWSGGSFDTNSAPVFAWAISLTAVFDPSDPTSDFNEHDDFGFWGEITANAHSDDYNTYLNGGTVTSTPPTTTTTPPTTTSSSPTSTPSAPLASPTPYDYIVVGAGPGGLVTADRLSQAGKKVLLLERGGPSTGETGGRDVPPWANGTSLTRYDIPGEFQAMFGSSGPSYWFCSDINTFAGCLVGGGSSINGGLYWYPTDLDFSTDRGWPSSWSNHDQYTQALIQRLPSNDNTSPDGVRYLEEVFPVMSDILTPMGFQNITLNSNPNFKDHAFGYSAYNFQNGKRWGPVATYLQTAQPRSNFKMELYTVVTSVARNGSTITGVQTNNTAIGPNGFIPLNPNGRVILSAGSFGTPRILFQSGIGPSDMISLVQQNAEANAFLPPASDFIDLPVGFNVQDNPSINLMFTHPSINAYDNWANIWSDPVPADAAQYLKDQTGVFAMSSPRVNFWRATSGTDGITRYAQGTVRPGFDSVTTSYPYNASQVFSITTYLSTGVTSRGRVGLTSSELGAGALTNPWFTDPVDKSTIITVLEEIISAAAKVPNLTLITPDNTTTLTDYVNNYPTSSLGSNHWVGSCSIGQVVDENALVMNTTNLFVVDASIVPALMTGNPQGAIMSAAEQAVARILALPGGP</sequence>
<evidence type="ECO:0000256" key="1">
    <source>
        <dbReference type="ARBA" id="ARBA00001974"/>
    </source>
</evidence>
<evidence type="ECO:0000256" key="2">
    <source>
        <dbReference type="RuleBase" id="RU003968"/>
    </source>
</evidence>
<dbReference type="GO" id="GO:0016614">
    <property type="term" value="F:oxidoreductase activity, acting on CH-OH group of donors"/>
    <property type="evidence" value="ECO:0007669"/>
    <property type="project" value="InterPro"/>
</dbReference>
<dbReference type="Pfam" id="PF16010">
    <property type="entry name" value="CDH-cyt"/>
    <property type="match status" value="1"/>
</dbReference>
<keyword evidence="8" id="KW-1185">Reference proteome</keyword>
<evidence type="ECO:0000313" key="8">
    <source>
        <dbReference type="Proteomes" id="UP000053477"/>
    </source>
</evidence>
<dbReference type="Gene3D" id="2.60.40.1210">
    <property type="entry name" value="Cellobiose dehydrogenase, cytochrome domain"/>
    <property type="match status" value="1"/>
</dbReference>
<dbReference type="InterPro" id="IPR000172">
    <property type="entry name" value="GMC_OxRdtase_N"/>
</dbReference>
<dbReference type="InterPro" id="IPR007867">
    <property type="entry name" value="GMC_OxRtase_C"/>
</dbReference>
<dbReference type="InterPro" id="IPR005018">
    <property type="entry name" value="DOMON_domain"/>
</dbReference>
<dbReference type="AlphaFoldDB" id="A0A0H2RQB0"/>
<dbReference type="InParanoid" id="A0A0H2RQB0"/>
<protein>
    <submittedName>
        <fullName evidence="7">Cellobiose dehydrogenase</fullName>
    </submittedName>
</protein>
<dbReference type="CDD" id="cd09630">
    <property type="entry name" value="CDH_like_cytochrome"/>
    <property type="match status" value="1"/>
</dbReference>
<feature type="compositionally biased region" description="Low complexity" evidence="3">
    <location>
        <begin position="205"/>
        <end position="231"/>
    </location>
</feature>
<dbReference type="Gene3D" id="3.30.410.10">
    <property type="entry name" value="Cholesterol Oxidase, domain 2"/>
    <property type="match status" value="1"/>
</dbReference>
<dbReference type="OrthoDB" id="413885at2759"/>
<keyword evidence="2" id="KW-0274">FAD</keyword>
<gene>
    <name evidence="7" type="ORF">SCHPADRAFT_941881</name>
</gene>
<evidence type="ECO:0000256" key="4">
    <source>
        <dbReference type="SAM" id="SignalP"/>
    </source>
</evidence>
<feature type="domain" description="Glucose-methanol-choline oxidoreductase N-terminal" evidence="5">
    <location>
        <begin position="320"/>
        <end position="343"/>
    </location>
</feature>
<name>A0A0H2RQB0_9AGAM</name>
<comment type="cofactor">
    <cofactor evidence="1">
        <name>FAD</name>
        <dbReference type="ChEBI" id="CHEBI:57692"/>
    </cofactor>
</comment>
<feature type="domain" description="Glucose-methanol-choline oxidoreductase N-terminal" evidence="6">
    <location>
        <begin position="488"/>
        <end position="502"/>
    </location>
</feature>
<comment type="similarity">
    <text evidence="2">Belongs to the GMC oxidoreductase family.</text>
</comment>
<dbReference type="PANTHER" id="PTHR47190:SF1">
    <property type="entry name" value="GLUCOSE-METHANOL-CHOLINE OXIDOREDUCTASE N-TERMINAL DOMAIN-CONTAINING PROTEIN"/>
    <property type="match status" value="1"/>
</dbReference>
<dbReference type="PROSITE" id="PS00624">
    <property type="entry name" value="GMC_OXRED_2"/>
    <property type="match status" value="1"/>
</dbReference>
<accession>A0A0H2RQB0</accession>
<dbReference type="SUPFAM" id="SSF54373">
    <property type="entry name" value="FAD-linked reductases, C-terminal domain"/>
    <property type="match status" value="1"/>
</dbReference>
<keyword evidence="4" id="KW-0732">Signal</keyword>
<keyword evidence="2" id="KW-0285">Flavoprotein</keyword>
<dbReference type="STRING" id="27342.A0A0H2RQB0"/>